<protein>
    <submittedName>
        <fullName evidence="1">Uncharacterized protein</fullName>
    </submittedName>
</protein>
<dbReference type="EMBL" id="BGZK01000658">
    <property type="protein sequence ID" value="GBP54972.1"/>
    <property type="molecule type" value="Genomic_DNA"/>
</dbReference>
<evidence type="ECO:0000313" key="2">
    <source>
        <dbReference type="Proteomes" id="UP000299102"/>
    </source>
</evidence>
<accession>A0A4C1WWF7</accession>
<gene>
    <name evidence="1" type="ORF">EVAR_50416_1</name>
</gene>
<name>A0A4C1WWF7_EUMVA</name>
<dbReference type="AlphaFoldDB" id="A0A4C1WWF7"/>
<proteinExistence type="predicted"/>
<sequence length="224" mass="24361">MNLSSQRRPSEKVGMTGADNLTATIELKSPDSSLWKFALLSNTMDFQKQVAFISKPYRGYSSLRGRPAPRAPAAPRRLPRSLISAALLICITLYGALFDNCERCVDEVQSNSNIKAHSTADECPSADSRQPSSVLVKIGPTASRADKEDAIFQRRNLTTKLQGVPLNSEERSRFNISVGQTLGASSAAGRNEGEGAVLRLTTVRRPTLAVTPRRAVILFLDDNA</sequence>
<comment type="caution">
    <text evidence="1">The sequence shown here is derived from an EMBL/GenBank/DDBJ whole genome shotgun (WGS) entry which is preliminary data.</text>
</comment>
<organism evidence="1 2">
    <name type="scientific">Eumeta variegata</name>
    <name type="common">Bagworm moth</name>
    <name type="synonym">Eumeta japonica</name>
    <dbReference type="NCBI Taxonomy" id="151549"/>
    <lineage>
        <taxon>Eukaryota</taxon>
        <taxon>Metazoa</taxon>
        <taxon>Ecdysozoa</taxon>
        <taxon>Arthropoda</taxon>
        <taxon>Hexapoda</taxon>
        <taxon>Insecta</taxon>
        <taxon>Pterygota</taxon>
        <taxon>Neoptera</taxon>
        <taxon>Endopterygota</taxon>
        <taxon>Lepidoptera</taxon>
        <taxon>Glossata</taxon>
        <taxon>Ditrysia</taxon>
        <taxon>Tineoidea</taxon>
        <taxon>Psychidae</taxon>
        <taxon>Oiketicinae</taxon>
        <taxon>Eumeta</taxon>
    </lineage>
</organism>
<reference evidence="1 2" key="1">
    <citation type="journal article" date="2019" name="Commun. Biol.">
        <title>The bagworm genome reveals a unique fibroin gene that provides high tensile strength.</title>
        <authorList>
            <person name="Kono N."/>
            <person name="Nakamura H."/>
            <person name="Ohtoshi R."/>
            <person name="Tomita M."/>
            <person name="Numata K."/>
            <person name="Arakawa K."/>
        </authorList>
    </citation>
    <scope>NUCLEOTIDE SEQUENCE [LARGE SCALE GENOMIC DNA]</scope>
</reference>
<evidence type="ECO:0000313" key="1">
    <source>
        <dbReference type="EMBL" id="GBP54972.1"/>
    </source>
</evidence>
<dbReference type="Proteomes" id="UP000299102">
    <property type="component" value="Unassembled WGS sequence"/>
</dbReference>
<keyword evidence="2" id="KW-1185">Reference proteome</keyword>